<dbReference type="AlphaFoldDB" id="A0A9D4G5P7"/>
<reference evidence="8" key="2">
    <citation type="submission" date="2020-11" db="EMBL/GenBank/DDBJ databases">
        <authorList>
            <person name="McCartney M.A."/>
            <person name="Auch B."/>
            <person name="Kono T."/>
            <person name="Mallez S."/>
            <person name="Becker A."/>
            <person name="Gohl D.M."/>
            <person name="Silverstein K.A.T."/>
            <person name="Koren S."/>
            <person name="Bechman K.B."/>
            <person name="Herman A."/>
            <person name="Abrahante J.E."/>
            <person name="Garbe J."/>
        </authorList>
    </citation>
    <scope>NUCLEOTIDE SEQUENCE</scope>
    <source>
        <strain evidence="8">Duluth1</strain>
        <tissue evidence="8">Whole animal</tissue>
    </source>
</reference>
<evidence type="ECO:0000313" key="8">
    <source>
        <dbReference type="EMBL" id="KAH3810886.1"/>
    </source>
</evidence>
<evidence type="ECO:0000256" key="1">
    <source>
        <dbReference type="ARBA" id="ARBA00004141"/>
    </source>
</evidence>
<protein>
    <submittedName>
        <fullName evidence="8">Uncharacterized protein</fullName>
    </submittedName>
</protein>
<dbReference type="GO" id="GO:0043266">
    <property type="term" value="P:regulation of potassium ion transport"/>
    <property type="evidence" value="ECO:0007669"/>
    <property type="project" value="TreeGrafter"/>
</dbReference>
<dbReference type="InterPro" id="IPR010291">
    <property type="entry name" value="Ion_channel_UNC-93"/>
</dbReference>
<dbReference type="GO" id="GO:0055120">
    <property type="term" value="C:striated muscle dense body"/>
    <property type="evidence" value="ECO:0007669"/>
    <property type="project" value="TreeGrafter"/>
</dbReference>
<feature type="compositionally biased region" description="Low complexity" evidence="6">
    <location>
        <begin position="9"/>
        <end position="20"/>
    </location>
</feature>
<feature type="transmembrane region" description="Helical" evidence="7">
    <location>
        <begin position="569"/>
        <end position="589"/>
    </location>
</feature>
<accession>A0A9D4G5P7</accession>
<evidence type="ECO:0000256" key="6">
    <source>
        <dbReference type="SAM" id="MobiDB-lite"/>
    </source>
</evidence>
<keyword evidence="4 7" id="KW-1133">Transmembrane helix</keyword>
<keyword evidence="3 7" id="KW-0812">Transmembrane</keyword>
<evidence type="ECO:0000256" key="7">
    <source>
        <dbReference type="SAM" id="Phobius"/>
    </source>
</evidence>
<dbReference type="Pfam" id="PF05978">
    <property type="entry name" value="UNC-93"/>
    <property type="match status" value="1"/>
</dbReference>
<feature type="transmembrane region" description="Helical" evidence="7">
    <location>
        <begin position="242"/>
        <end position="260"/>
    </location>
</feature>
<feature type="transmembrane region" description="Helical" evidence="7">
    <location>
        <begin position="272"/>
        <end position="295"/>
    </location>
</feature>
<feature type="transmembrane region" description="Helical" evidence="7">
    <location>
        <begin position="539"/>
        <end position="562"/>
    </location>
</feature>
<dbReference type="EMBL" id="JAIWYP010000006">
    <property type="protein sequence ID" value="KAH3810886.1"/>
    <property type="molecule type" value="Genomic_DNA"/>
</dbReference>
<feature type="region of interest" description="Disordered" evidence="6">
    <location>
        <begin position="1"/>
        <end position="20"/>
    </location>
</feature>
<name>A0A9D4G5P7_DREPO</name>
<dbReference type="PANTHER" id="PTHR19444">
    <property type="entry name" value="UNC-93 RELATED"/>
    <property type="match status" value="1"/>
</dbReference>
<evidence type="ECO:0000256" key="3">
    <source>
        <dbReference type="ARBA" id="ARBA00022692"/>
    </source>
</evidence>
<feature type="transmembrane region" description="Helical" evidence="7">
    <location>
        <begin position="457"/>
        <end position="475"/>
    </location>
</feature>
<dbReference type="Proteomes" id="UP000828390">
    <property type="component" value="Unassembled WGS sequence"/>
</dbReference>
<comment type="similarity">
    <text evidence="2">Belongs to the unc-93 family.</text>
</comment>
<organism evidence="8 9">
    <name type="scientific">Dreissena polymorpha</name>
    <name type="common">Zebra mussel</name>
    <name type="synonym">Mytilus polymorpha</name>
    <dbReference type="NCBI Taxonomy" id="45954"/>
    <lineage>
        <taxon>Eukaryota</taxon>
        <taxon>Metazoa</taxon>
        <taxon>Spiralia</taxon>
        <taxon>Lophotrochozoa</taxon>
        <taxon>Mollusca</taxon>
        <taxon>Bivalvia</taxon>
        <taxon>Autobranchia</taxon>
        <taxon>Heteroconchia</taxon>
        <taxon>Euheterodonta</taxon>
        <taxon>Imparidentia</taxon>
        <taxon>Neoheterodontei</taxon>
        <taxon>Myida</taxon>
        <taxon>Dreissenoidea</taxon>
        <taxon>Dreissenidae</taxon>
        <taxon>Dreissena</taxon>
    </lineage>
</organism>
<reference evidence="8" key="1">
    <citation type="journal article" date="2019" name="bioRxiv">
        <title>The Genome of the Zebra Mussel, Dreissena polymorpha: A Resource for Invasive Species Research.</title>
        <authorList>
            <person name="McCartney M.A."/>
            <person name="Auch B."/>
            <person name="Kono T."/>
            <person name="Mallez S."/>
            <person name="Zhang Y."/>
            <person name="Obille A."/>
            <person name="Becker A."/>
            <person name="Abrahante J.E."/>
            <person name="Garbe J."/>
            <person name="Badalamenti J.P."/>
            <person name="Herman A."/>
            <person name="Mangelson H."/>
            <person name="Liachko I."/>
            <person name="Sullivan S."/>
            <person name="Sone E.D."/>
            <person name="Koren S."/>
            <person name="Silverstein K.A.T."/>
            <person name="Beckman K.B."/>
            <person name="Gohl D.M."/>
        </authorList>
    </citation>
    <scope>NUCLEOTIDE SEQUENCE</scope>
    <source>
        <strain evidence="8">Duluth1</strain>
        <tissue evidence="8">Whole animal</tissue>
    </source>
</reference>
<gene>
    <name evidence="8" type="ORF">DPMN_139284</name>
</gene>
<keyword evidence="9" id="KW-1185">Reference proteome</keyword>
<feature type="transmembrane region" description="Helical" evidence="7">
    <location>
        <begin position="504"/>
        <end position="524"/>
    </location>
</feature>
<feature type="region of interest" description="Disordered" evidence="6">
    <location>
        <begin position="182"/>
        <end position="202"/>
    </location>
</feature>
<sequence>MSGHRRSDSSSSHLSPWDYSGVGIGFGLYRPRRPSYTFATQAQRQRSESYRCAVLKGASDVDDPADFIEGIIQRKNRKESYIRATRPNDPSEVELQELREHMKRVEEEANDPGNHPPPASPIILINDQGPFEFNNVYSPNNGQFQHGSNSSSNENHNGQTRCSIPNAVSDNHIQELKEAVARKRYSPKHDVPTTAQKPHDLPDDSVFTTVTVLDDNVAATPGSSDGPAFPSPLNRLRLRKNFVLLCISFILIFNAFRAIQNLQSTMNNADNLGIISMACVHGTMCLTCLWAPMLINNLTAKWTIVIGMFTYILWIAGNFYPTFYTLIPLGIQAGVGKGILWTAESSYLLKLSYDYSRVTREGFEREMFRFHGVFLACFQTTHVFGNLMSSLVLQSAKTSFQVSTAGSDDYDAVNSTTTQAYSTGPDTRSCGVLFPCNSNNAYSDITKDEPSSLLKLMSAYLALGVVAFFLTIVCLDQIGARFEPEHSGYEIVVKHVRMMVSNKTFRLLIPLLIFSGLQQAFVFSDFNQAYVACMIGEEYIGYCMIVLGLANIVSAVLVAVCANHVPREVVFGIGGILHMGLMIGLLIWIPDKKLAVFFFMAAAWGVCDAVWQTQCNTLLCITCPEETDMAFANCRLLQSLGLTLGFLSGTCLCVSFKLYILMILLVVAIMFYVLAEYKLRQIDGRVFEGTIEVN</sequence>
<proteinExistence type="inferred from homology"/>
<dbReference type="GO" id="GO:0015459">
    <property type="term" value="F:potassium channel regulator activity"/>
    <property type="evidence" value="ECO:0007669"/>
    <property type="project" value="TreeGrafter"/>
</dbReference>
<feature type="transmembrane region" description="Helical" evidence="7">
    <location>
        <begin position="646"/>
        <end position="675"/>
    </location>
</feature>
<dbReference type="InterPro" id="IPR051951">
    <property type="entry name" value="UNC-93_regulatory"/>
</dbReference>
<evidence type="ECO:0000256" key="5">
    <source>
        <dbReference type="ARBA" id="ARBA00023136"/>
    </source>
</evidence>
<keyword evidence="5 7" id="KW-0472">Membrane</keyword>
<dbReference type="GO" id="GO:0005886">
    <property type="term" value="C:plasma membrane"/>
    <property type="evidence" value="ECO:0007669"/>
    <property type="project" value="TreeGrafter"/>
</dbReference>
<dbReference type="OrthoDB" id="78663at2759"/>
<dbReference type="InterPro" id="IPR036259">
    <property type="entry name" value="MFS_trans_sf"/>
</dbReference>
<dbReference type="GO" id="GO:0006937">
    <property type="term" value="P:regulation of muscle contraction"/>
    <property type="evidence" value="ECO:0007669"/>
    <property type="project" value="TreeGrafter"/>
</dbReference>
<comment type="caution">
    <text evidence="8">The sequence shown here is derived from an EMBL/GenBank/DDBJ whole genome shotgun (WGS) entry which is preliminary data.</text>
</comment>
<feature type="transmembrane region" description="Helical" evidence="7">
    <location>
        <begin position="302"/>
        <end position="320"/>
    </location>
</feature>
<comment type="subcellular location">
    <subcellularLocation>
        <location evidence="1">Membrane</location>
        <topology evidence="1">Multi-pass membrane protein</topology>
    </subcellularLocation>
</comment>
<feature type="compositionally biased region" description="Polar residues" evidence="6">
    <location>
        <begin position="135"/>
        <end position="145"/>
    </location>
</feature>
<evidence type="ECO:0000256" key="4">
    <source>
        <dbReference type="ARBA" id="ARBA00022989"/>
    </source>
</evidence>
<evidence type="ECO:0000313" key="9">
    <source>
        <dbReference type="Proteomes" id="UP000828390"/>
    </source>
</evidence>
<feature type="region of interest" description="Disordered" evidence="6">
    <location>
        <begin position="105"/>
        <end position="162"/>
    </location>
</feature>
<dbReference type="SUPFAM" id="SSF103473">
    <property type="entry name" value="MFS general substrate transporter"/>
    <property type="match status" value="1"/>
</dbReference>
<dbReference type="PANTHER" id="PTHR19444:SF11">
    <property type="entry name" value="UNC93-LIKE PROTEIN"/>
    <property type="match status" value="1"/>
</dbReference>
<evidence type="ECO:0000256" key="2">
    <source>
        <dbReference type="ARBA" id="ARBA00009172"/>
    </source>
</evidence>
<feature type="compositionally biased region" description="Low complexity" evidence="6">
    <location>
        <begin position="146"/>
        <end position="158"/>
    </location>
</feature>